<dbReference type="GO" id="GO:0005960">
    <property type="term" value="C:glycine cleavage complex"/>
    <property type="evidence" value="ECO:0007669"/>
    <property type="project" value="InterPro"/>
</dbReference>
<feature type="domain" description="Lipoyl-binding" evidence="5">
    <location>
        <begin position="21"/>
        <end position="103"/>
    </location>
</feature>
<dbReference type="GO" id="GO:0005737">
    <property type="term" value="C:cytoplasm"/>
    <property type="evidence" value="ECO:0007669"/>
    <property type="project" value="TreeGrafter"/>
</dbReference>
<dbReference type="Pfam" id="PF01597">
    <property type="entry name" value="GCV_H"/>
    <property type="match status" value="1"/>
</dbReference>
<name>A0A7V2AVH7_UNCEI</name>
<dbReference type="InterPro" id="IPR017453">
    <property type="entry name" value="GCV_H_sub"/>
</dbReference>
<evidence type="ECO:0000256" key="1">
    <source>
        <dbReference type="ARBA" id="ARBA00009249"/>
    </source>
</evidence>
<comment type="caution">
    <text evidence="6">The sequence shown here is derived from an EMBL/GenBank/DDBJ whole genome shotgun (WGS) entry which is preliminary data.</text>
</comment>
<dbReference type="CDD" id="cd06848">
    <property type="entry name" value="GCS_H"/>
    <property type="match status" value="1"/>
</dbReference>
<proteinExistence type="inferred from homology"/>
<dbReference type="AlphaFoldDB" id="A0A7V2AVH7"/>
<gene>
    <name evidence="3 6" type="primary">gcvH</name>
    <name evidence="6" type="ORF">ENO08_06145</name>
</gene>
<dbReference type="InterPro" id="IPR000089">
    <property type="entry name" value="Biotin_lipoyl"/>
</dbReference>
<reference evidence="6" key="1">
    <citation type="journal article" date="2020" name="mSystems">
        <title>Genome- and Community-Level Interaction Insights into Carbon Utilization and Element Cycling Functions of Hydrothermarchaeota in Hydrothermal Sediment.</title>
        <authorList>
            <person name="Zhou Z."/>
            <person name="Liu Y."/>
            <person name="Xu W."/>
            <person name="Pan J."/>
            <person name="Luo Z.H."/>
            <person name="Li M."/>
        </authorList>
    </citation>
    <scope>NUCLEOTIDE SEQUENCE [LARGE SCALE GENOMIC DNA]</scope>
    <source>
        <strain evidence="6">SpSt-1233</strain>
    </source>
</reference>
<evidence type="ECO:0000256" key="2">
    <source>
        <dbReference type="ARBA" id="ARBA00022823"/>
    </source>
</evidence>
<dbReference type="PROSITE" id="PS00189">
    <property type="entry name" value="LIPOYL"/>
    <property type="match status" value="1"/>
</dbReference>
<organism evidence="6">
    <name type="scientific">Eiseniibacteriota bacterium</name>
    <dbReference type="NCBI Taxonomy" id="2212470"/>
    <lineage>
        <taxon>Bacteria</taxon>
        <taxon>Candidatus Eiseniibacteriota</taxon>
    </lineage>
</organism>
<dbReference type="GO" id="GO:0019464">
    <property type="term" value="P:glycine decarboxylation via glycine cleavage system"/>
    <property type="evidence" value="ECO:0007669"/>
    <property type="project" value="UniProtKB-UniRule"/>
</dbReference>
<evidence type="ECO:0000259" key="5">
    <source>
        <dbReference type="PROSITE" id="PS50968"/>
    </source>
</evidence>
<dbReference type="NCBIfam" id="NF002270">
    <property type="entry name" value="PRK01202.1"/>
    <property type="match status" value="1"/>
</dbReference>
<sequence length="128" mass="14319">MVPEECTYTKEHEWVCQESGVAVIGISEYAAAELGDIVFVELSEPGSNVKQMDPIGTIEAVKTVAELFSPVSGEIVEVNEAIIEHPEIINRDPFEEGWFLKIKMSDPGELDNLFSYDEYTEFLGEQDD</sequence>
<dbReference type="InterPro" id="IPR003016">
    <property type="entry name" value="2-oxoA_DH_lipoyl-BS"/>
</dbReference>
<dbReference type="GO" id="GO:0009249">
    <property type="term" value="P:protein lipoylation"/>
    <property type="evidence" value="ECO:0007669"/>
    <property type="project" value="TreeGrafter"/>
</dbReference>
<keyword evidence="2 3" id="KW-0450">Lipoyl</keyword>
<dbReference type="EMBL" id="DSEC01000432">
    <property type="protein sequence ID" value="HER44022.1"/>
    <property type="molecule type" value="Genomic_DNA"/>
</dbReference>
<comment type="function">
    <text evidence="3">The glycine cleavage system catalyzes the degradation of glycine. The H protein shuttles the methylamine group of glycine from the P protein to the T protein.</text>
</comment>
<dbReference type="InterPro" id="IPR002930">
    <property type="entry name" value="GCV_H"/>
</dbReference>
<dbReference type="SUPFAM" id="SSF51230">
    <property type="entry name" value="Single hybrid motif"/>
    <property type="match status" value="1"/>
</dbReference>
<dbReference type="NCBIfam" id="TIGR00527">
    <property type="entry name" value="gcvH"/>
    <property type="match status" value="1"/>
</dbReference>
<dbReference type="InterPro" id="IPR033753">
    <property type="entry name" value="GCV_H/Fam206"/>
</dbReference>
<dbReference type="PANTHER" id="PTHR11715:SF3">
    <property type="entry name" value="GLYCINE CLEAVAGE SYSTEM H PROTEIN-RELATED"/>
    <property type="match status" value="1"/>
</dbReference>
<evidence type="ECO:0000313" key="6">
    <source>
        <dbReference type="EMBL" id="HER44022.1"/>
    </source>
</evidence>
<accession>A0A7V2AVH7</accession>
<dbReference type="PROSITE" id="PS50968">
    <property type="entry name" value="BIOTINYL_LIPOYL"/>
    <property type="match status" value="1"/>
</dbReference>
<comment type="similarity">
    <text evidence="1 3">Belongs to the GcvH family.</text>
</comment>
<feature type="modified residue" description="N6-lipoyllysine" evidence="3 4">
    <location>
        <position position="62"/>
    </location>
</feature>
<dbReference type="Proteomes" id="UP000886069">
    <property type="component" value="Unassembled WGS sequence"/>
</dbReference>
<evidence type="ECO:0000256" key="4">
    <source>
        <dbReference type="PIRSR" id="PIRSR617453-50"/>
    </source>
</evidence>
<dbReference type="PANTHER" id="PTHR11715">
    <property type="entry name" value="GLYCINE CLEAVAGE SYSTEM H PROTEIN"/>
    <property type="match status" value="1"/>
</dbReference>
<dbReference type="InterPro" id="IPR011053">
    <property type="entry name" value="Single_hybrid_motif"/>
</dbReference>
<comment type="cofactor">
    <cofactor evidence="3">
        <name>(R)-lipoate</name>
        <dbReference type="ChEBI" id="CHEBI:83088"/>
    </cofactor>
    <text evidence="3">Binds 1 lipoyl cofactor covalently.</text>
</comment>
<protein>
    <recommendedName>
        <fullName evidence="3">Glycine cleavage system H protein</fullName>
    </recommendedName>
</protein>
<comment type="subunit">
    <text evidence="3">The glycine cleavage system is composed of four proteins: P, T, L and H.</text>
</comment>
<dbReference type="HAMAP" id="MF_00272">
    <property type="entry name" value="GcvH"/>
    <property type="match status" value="1"/>
</dbReference>
<evidence type="ECO:0000256" key="3">
    <source>
        <dbReference type="HAMAP-Rule" id="MF_00272"/>
    </source>
</evidence>
<dbReference type="Gene3D" id="2.40.50.100">
    <property type="match status" value="1"/>
</dbReference>